<name>A0A0G0TRB0_9BACT</name>
<dbReference type="InterPro" id="IPR026634">
    <property type="entry name" value="TPST-like"/>
</dbReference>
<protein>
    <recommendedName>
        <fullName evidence="4">Sulfotransferase</fullName>
    </recommendedName>
</protein>
<dbReference type="AlphaFoldDB" id="A0A0G0TRB0"/>
<gene>
    <name evidence="2" type="ORF">UU24_C0006G0023</name>
</gene>
<organism evidence="2 3">
    <name type="scientific">Candidatus Nomurabacteria bacterium GW2011_GWA2_40_9</name>
    <dbReference type="NCBI Taxonomy" id="1618734"/>
    <lineage>
        <taxon>Bacteria</taxon>
        <taxon>Candidatus Nomuraibacteriota</taxon>
    </lineage>
</organism>
<keyword evidence="1" id="KW-0808">Transferase</keyword>
<dbReference type="PANTHER" id="PTHR12788:SF10">
    <property type="entry name" value="PROTEIN-TYROSINE SULFOTRANSFERASE"/>
    <property type="match status" value="1"/>
</dbReference>
<evidence type="ECO:0008006" key="4">
    <source>
        <dbReference type="Google" id="ProtNLM"/>
    </source>
</evidence>
<evidence type="ECO:0000313" key="3">
    <source>
        <dbReference type="Proteomes" id="UP000034749"/>
    </source>
</evidence>
<dbReference type="PANTHER" id="PTHR12788">
    <property type="entry name" value="PROTEIN-TYROSINE SULFOTRANSFERASE 2"/>
    <property type="match status" value="1"/>
</dbReference>
<dbReference type="GO" id="GO:0008476">
    <property type="term" value="F:protein-tyrosine sulfotransferase activity"/>
    <property type="evidence" value="ECO:0007669"/>
    <property type="project" value="InterPro"/>
</dbReference>
<proteinExistence type="predicted"/>
<comment type="caution">
    <text evidence="2">The sequence shown here is derived from an EMBL/GenBank/DDBJ whole genome shotgun (WGS) entry which is preliminary data.</text>
</comment>
<evidence type="ECO:0000313" key="2">
    <source>
        <dbReference type="EMBL" id="KKR79529.1"/>
    </source>
</evidence>
<dbReference type="InterPro" id="IPR027417">
    <property type="entry name" value="P-loop_NTPase"/>
</dbReference>
<reference evidence="2 3" key="1">
    <citation type="journal article" date="2015" name="Nature">
        <title>rRNA introns, odd ribosomes, and small enigmatic genomes across a large radiation of phyla.</title>
        <authorList>
            <person name="Brown C.T."/>
            <person name="Hug L.A."/>
            <person name="Thomas B.C."/>
            <person name="Sharon I."/>
            <person name="Castelle C.J."/>
            <person name="Singh A."/>
            <person name="Wilkins M.J."/>
            <person name="Williams K.H."/>
            <person name="Banfield J.F."/>
        </authorList>
    </citation>
    <scope>NUCLEOTIDE SEQUENCE [LARGE SCALE GENOMIC DNA]</scope>
</reference>
<dbReference type="EMBL" id="LBZW01000006">
    <property type="protein sequence ID" value="KKR79529.1"/>
    <property type="molecule type" value="Genomic_DNA"/>
</dbReference>
<accession>A0A0G0TRB0</accession>
<dbReference type="SUPFAM" id="SSF52540">
    <property type="entry name" value="P-loop containing nucleoside triphosphate hydrolases"/>
    <property type="match status" value="1"/>
</dbReference>
<evidence type="ECO:0000256" key="1">
    <source>
        <dbReference type="ARBA" id="ARBA00022679"/>
    </source>
</evidence>
<dbReference type="Pfam" id="PF13469">
    <property type="entry name" value="Sulfotransfer_3"/>
    <property type="match status" value="1"/>
</dbReference>
<sequence length="343" mass="40952">MQKIKFIFQSTPFRSGATLLSRMLNAHPKIGSLNDDVKFFRFCYNRYLPLNKKNVHRMLEEEAYRLLHRFNIKLDVNKCFEVIKKYPLKHDIIYKTILLHLFKNRPKDFILDKETLAWTKIPLFLEWFPNSKALLIIRDLRDVVVSFKKLTFAPGNDYLIALFNVIDAMDTFLELQHKFPHRFYGVRYEMLKSNPKSEMKKISHFLGIDYSANMLNEKKWVEFNGEKWINKKHSTFYTSGDYQNPVGRWRRLITEEELFLCEWIGKKQMQNFGIKFEGSKISQKTFNRAIQMLTSSNVLRECFQHWCETGKGMERYPLDATNPKYWDRDVLYSPQAFGLESSK</sequence>
<dbReference type="Gene3D" id="3.40.50.300">
    <property type="entry name" value="P-loop containing nucleotide triphosphate hydrolases"/>
    <property type="match status" value="1"/>
</dbReference>
<dbReference type="Proteomes" id="UP000034749">
    <property type="component" value="Unassembled WGS sequence"/>
</dbReference>